<dbReference type="Proteomes" id="UP000323166">
    <property type="component" value="Unassembled WGS sequence"/>
</dbReference>
<keyword evidence="2" id="KW-1185">Reference proteome</keyword>
<dbReference type="AlphaFoldDB" id="A0A5S4ZY45"/>
<organism evidence="1 2">
    <name type="scientific">Desulfallas thermosapovorans DSM 6562</name>
    <dbReference type="NCBI Taxonomy" id="1121431"/>
    <lineage>
        <taxon>Bacteria</taxon>
        <taxon>Bacillati</taxon>
        <taxon>Bacillota</taxon>
        <taxon>Clostridia</taxon>
        <taxon>Eubacteriales</taxon>
        <taxon>Desulfallaceae</taxon>
        <taxon>Desulfallas</taxon>
    </lineage>
</organism>
<evidence type="ECO:0000313" key="2">
    <source>
        <dbReference type="Proteomes" id="UP000323166"/>
    </source>
</evidence>
<evidence type="ECO:0000313" key="1">
    <source>
        <dbReference type="EMBL" id="TYO98014.1"/>
    </source>
</evidence>
<gene>
    <name evidence="1" type="ORF">LX24_00299</name>
</gene>
<accession>A0A5S4ZY45</accession>
<sequence>MLKYAKKYFNGGFLCQAAISDGKLINVDVRNYHWFARGYLSNVGMLGRWGDIVNTM</sequence>
<proteinExistence type="predicted"/>
<name>A0A5S4ZY45_9FIRM</name>
<comment type="caution">
    <text evidence="1">The sequence shown here is derived from an EMBL/GenBank/DDBJ whole genome shotgun (WGS) entry which is preliminary data.</text>
</comment>
<reference evidence="1 2" key="1">
    <citation type="submission" date="2019-07" db="EMBL/GenBank/DDBJ databases">
        <title>Genomic Encyclopedia of Type Strains, Phase I: the one thousand microbial genomes (KMG-I) project.</title>
        <authorList>
            <person name="Kyrpides N."/>
        </authorList>
    </citation>
    <scope>NUCLEOTIDE SEQUENCE [LARGE SCALE GENOMIC DNA]</scope>
    <source>
        <strain evidence="1 2">DSM 6562</strain>
    </source>
</reference>
<dbReference type="EMBL" id="VNHM01000001">
    <property type="protein sequence ID" value="TYO98014.1"/>
    <property type="molecule type" value="Genomic_DNA"/>
</dbReference>
<protein>
    <submittedName>
        <fullName evidence="1">Uncharacterized protein</fullName>
    </submittedName>
</protein>